<proteinExistence type="predicted"/>
<gene>
    <name evidence="1" type="ORF">TorRG33x02_252320</name>
</gene>
<dbReference type="OrthoDB" id="10564769at2759"/>
<dbReference type="AlphaFoldDB" id="A0A2P5DGJ9"/>
<name>A0A2P5DGJ9_TREOI</name>
<dbReference type="InParanoid" id="A0A2P5DGJ9"/>
<keyword evidence="2" id="KW-1185">Reference proteome</keyword>
<organism evidence="1 2">
    <name type="scientific">Trema orientale</name>
    <name type="common">Charcoal tree</name>
    <name type="synonym">Celtis orientalis</name>
    <dbReference type="NCBI Taxonomy" id="63057"/>
    <lineage>
        <taxon>Eukaryota</taxon>
        <taxon>Viridiplantae</taxon>
        <taxon>Streptophyta</taxon>
        <taxon>Embryophyta</taxon>
        <taxon>Tracheophyta</taxon>
        <taxon>Spermatophyta</taxon>
        <taxon>Magnoliopsida</taxon>
        <taxon>eudicotyledons</taxon>
        <taxon>Gunneridae</taxon>
        <taxon>Pentapetalae</taxon>
        <taxon>rosids</taxon>
        <taxon>fabids</taxon>
        <taxon>Rosales</taxon>
        <taxon>Cannabaceae</taxon>
        <taxon>Trema</taxon>
    </lineage>
</organism>
<evidence type="ECO:0000313" key="2">
    <source>
        <dbReference type="Proteomes" id="UP000237000"/>
    </source>
</evidence>
<dbReference type="Proteomes" id="UP000237000">
    <property type="component" value="Unassembled WGS sequence"/>
</dbReference>
<sequence length="203" mass="23531">MTSIHYAPPKTYLCNLNNFLNKQVYNAKSNIKFRYYNIFFSHDQNLVPNMYLLTRSLGKGNEARAAQNAVHEVNKRALSRARKTHQENRNNRRNIGLVLVNTSGWHPKITGPIREQLLPELVEPFAGNKSQSLKLPQHPEPRREARHVGGIELELSALLEPLRRPPPAVWPRQPRQVVLVFVARSRAQLVLHFFFFWWGEIGL</sequence>
<accession>A0A2P5DGJ9</accession>
<comment type="caution">
    <text evidence="1">The sequence shown here is derived from an EMBL/GenBank/DDBJ whole genome shotgun (WGS) entry which is preliminary data.</text>
</comment>
<evidence type="ECO:0000313" key="1">
    <source>
        <dbReference type="EMBL" id="PON72434.1"/>
    </source>
</evidence>
<protein>
    <submittedName>
        <fullName evidence="1">Uncharacterized protein</fullName>
    </submittedName>
</protein>
<reference evidence="2" key="1">
    <citation type="submission" date="2016-06" db="EMBL/GenBank/DDBJ databases">
        <title>Parallel loss of symbiosis genes in relatives of nitrogen-fixing non-legume Parasponia.</title>
        <authorList>
            <person name="Van Velzen R."/>
            <person name="Holmer R."/>
            <person name="Bu F."/>
            <person name="Rutten L."/>
            <person name="Van Zeijl A."/>
            <person name="Liu W."/>
            <person name="Santuari L."/>
            <person name="Cao Q."/>
            <person name="Sharma T."/>
            <person name="Shen D."/>
            <person name="Roswanjaya Y."/>
            <person name="Wardhani T."/>
            <person name="Kalhor M.S."/>
            <person name="Jansen J."/>
            <person name="Van den Hoogen J."/>
            <person name="Gungor B."/>
            <person name="Hartog M."/>
            <person name="Hontelez J."/>
            <person name="Verver J."/>
            <person name="Yang W.-C."/>
            <person name="Schijlen E."/>
            <person name="Repin R."/>
            <person name="Schilthuizen M."/>
            <person name="Schranz E."/>
            <person name="Heidstra R."/>
            <person name="Miyata K."/>
            <person name="Fedorova E."/>
            <person name="Kohlen W."/>
            <person name="Bisseling T."/>
            <person name="Smit S."/>
            <person name="Geurts R."/>
        </authorList>
    </citation>
    <scope>NUCLEOTIDE SEQUENCE [LARGE SCALE GENOMIC DNA]</scope>
    <source>
        <strain evidence="2">cv. RG33-2</strain>
    </source>
</reference>
<dbReference type="EMBL" id="JXTC01000272">
    <property type="protein sequence ID" value="PON72434.1"/>
    <property type="molecule type" value="Genomic_DNA"/>
</dbReference>